<dbReference type="InterPro" id="IPR004299">
    <property type="entry name" value="MBOAT_fam"/>
</dbReference>
<evidence type="ECO:0000256" key="10">
    <source>
        <dbReference type="SAM" id="Phobius"/>
    </source>
</evidence>
<feature type="transmembrane region" description="Helical" evidence="10">
    <location>
        <begin position="396"/>
        <end position="417"/>
    </location>
</feature>
<feature type="transmembrane region" description="Helical" evidence="10">
    <location>
        <begin position="429"/>
        <end position="452"/>
    </location>
</feature>
<feature type="transmembrane region" description="Helical" evidence="10">
    <location>
        <begin position="31"/>
        <end position="57"/>
    </location>
</feature>
<keyword evidence="8 9" id="KW-0012">Acyltransferase</keyword>
<feature type="transmembrane region" description="Helical" evidence="10">
    <location>
        <begin position="358"/>
        <end position="376"/>
    </location>
</feature>
<keyword evidence="3 9" id="KW-1003">Cell membrane</keyword>
<name>A0A2T4UHZ6_9ACTN</name>
<dbReference type="OrthoDB" id="139172at2"/>
<feature type="transmembrane region" description="Helical" evidence="10">
    <location>
        <begin position="77"/>
        <end position="96"/>
    </location>
</feature>
<evidence type="ECO:0000256" key="2">
    <source>
        <dbReference type="ARBA" id="ARBA00010323"/>
    </source>
</evidence>
<accession>A0A2T4UHZ6</accession>
<dbReference type="AlphaFoldDB" id="A0A2T4UHZ6"/>
<dbReference type="RefSeq" id="WP_107567301.1">
    <property type="nucleotide sequence ID" value="NZ_PYYB01000001.1"/>
</dbReference>
<evidence type="ECO:0000313" key="11">
    <source>
        <dbReference type="EMBL" id="PTL58864.1"/>
    </source>
</evidence>
<comment type="caution">
    <text evidence="11">The sequence shown here is derived from an EMBL/GenBank/DDBJ whole genome shotgun (WGS) entry which is preliminary data.</text>
</comment>
<dbReference type="PIRSF" id="PIRSF016636">
    <property type="entry name" value="AlgI_DltB"/>
    <property type="match status" value="1"/>
</dbReference>
<keyword evidence="12" id="KW-1185">Reference proteome</keyword>
<keyword evidence="4 9" id="KW-0808">Transferase</keyword>
<evidence type="ECO:0000256" key="8">
    <source>
        <dbReference type="ARBA" id="ARBA00023315"/>
    </source>
</evidence>
<evidence type="ECO:0000256" key="5">
    <source>
        <dbReference type="ARBA" id="ARBA00022692"/>
    </source>
</evidence>
<evidence type="ECO:0000256" key="6">
    <source>
        <dbReference type="ARBA" id="ARBA00022989"/>
    </source>
</evidence>
<dbReference type="PANTHER" id="PTHR13285:SF23">
    <property type="entry name" value="TEICHOIC ACID D-ALANYLTRANSFERASE"/>
    <property type="match status" value="1"/>
</dbReference>
<dbReference type="InterPro" id="IPR024194">
    <property type="entry name" value="Ac/AlaTfrase_AlgI/DltB"/>
</dbReference>
<dbReference type="Pfam" id="PF03062">
    <property type="entry name" value="MBOAT"/>
    <property type="match status" value="1"/>
</dbReference>
<dbReference type="Proteomes" id="UP000240739">
    <property type="component" value="Unassembled WGS sequence"/>
</dbReference>
<feature type="transmembrane region" description="Helical" evidence="10">
    <location>
        <begin position="246"/>
        <end position="264"/>
    </location>
</feature>
<keyword evidence="7 9" id="KW-0472">Membrane</keyword>
<dbReference type="GO" id="GO:0016746">
    <property type="term" value="F:acyltransferase activity"/>
    <property type="evidence" value="ECO:0007669"/>
    <property type="project" value="UniProtKB-KW"/>
</dbReference>
<evidence type="ECO:0000313" key="12">
    <source>
        <dbReference type="Proteomes" id="UP000240739"/>
    </source>
</evidence>
<sequence>MVFPTITFAIFFAVVLPASWALMRHMGAWKAFLLLASYLFYATADWRFAFLLGAITVGNHVFAKAIHASDDARRRLLLVRVAVVLDLAVLGVFKYYGFFVEQAAGALDGIGLGAPFPVLAVALPIGISFITFHAISYVVDVHRRQLEPPTLTDLALYISFFPHLVAGPIVRASEFLPQLKEKRDPSQVAVGAAVCLIALGLFKKIAVADVLAREVVDPVFTVPEAYASPDVILALYAYAVQIYCDFSGYTDMAIGIALLMGLTFPQNFDRPFRSRSLAEFWRRWHITLGRFLRDYVFIPLGGSRKGPARAAVNLWLTMLLAGIWHGPTWGFVIFGAMHGTWMVGERIAAAKTSWRPPGWVSTVVIVSFFALSAVPFRSPDFDLGSALIEGILSPGAATLWTPTAVLLTFGVIFSHQLPAAPLRAIKLRIATLPVPALSAGLAVSILAVAATIPSQGVPPFIYFQF</sequence>
<evidence type="ECO:0000256" key="4">
    <source>
        <dbReference type="ARBA" id="ARBA00022679"/>
    </source>
</evidence>
<evidence type="ECO:0000256" key="9">
    <source>
        <dbReference type="PIRNR" id="PIRNR016636"/>
    </source>
</evidence>
<feature type="transmembrane region" description="Helical" evidence="10">
    <location>
        <begin position="314"/>
        <end position="337"/>
    </location>
</feature>
<reference evidence="11 12" key="1">
    <citation type="submission" date="2018-03" db="EMBL/GenBank/DDBJ databases">
        <title>Aquarubrobacter algicola gen. nov., sp. nov., a novel actinobacterium isolated from shallow eutrophic lake during the end of cyanobacterial harmful algal blooms.</title>
        <authorList>
            <person name="Chun S.J."/>
        </authorList>
    </citation>
    <scope>NUCLEOTIDE SEQUENCE [LARGE SCALE GENOMIC DNA]</scope>
    <source>
        <strain evidence="11 12">Seoho-28</strain>
    </source>
</reference>
<comment type="similarity">
    <text evidence="2 9">Belongs to the membrane-bound acyltransferase family.</text>
</comment>
<feature type="transmembrane region" description="Helical" evidence="10">
    <location>
        <begin position="116"/>
        <end position="139"/>
    </location>
</feature>
<dbReference type="InterPro" id="IPR051085">
    <property type="entry name" value="MB_O-acyltransferase"/>
</dbReference>
<evidence type="ECO:0000256" key="7">
    <source>
        <dbReference type="ARBA" id="ARBA00023136"/>
    </source>
</evidence>
<dbReference type="PIRSF" id="PIRSF500217">
    <property type="entry name" value="AlgI"/>
    <property type="match status" value="1"/>
</dbReference>
<protein>
    <recommendedName>
        <fullName evidence="13">MBOAT family protein</fullName>
    </recommendedName>
</protein>
<dbReference type="InterPro" id="IPR028362">
    <property type="entry name" value="AlgI"/>
</dbReference>
<dbReference type="GO" id="GO:0005886">
    <property type="term" value="C:plasma membrane"/>
    <property type="evidence" value="ECO:0007669"/>
    <property type="project" value="UniProtKB-SubCell"/>
</dbReference>
<evidence type="ECO:0000256" key="1">
    <source>
        <dbReference type="ARBA" id="ARBA00004651"/>
    </source>
</evidence>
<comment type="subcellular location">
    <subcellularLocation>
        <location evidence="1">Cell membrane</location>
        <topology evidence="1">Multi-pass membrane protein</topology>
    </subcellularLocation>
</comment>
<proteinExistence type="inferred from homology"/>
<dbReference type="EMBL" id="PYYB01000001">
    <property type="protein sequence ID" value="PTL58864.1"/>
    <property type="molecule type" value="Genomic_DNA"/>
</dbReference>
<gene>
    <name evidence="11" type="ORF">C7Y72_03955</name>
</gene>
<keyword evidence="6 10" id="KW-1133">Transmembrane helix</keyword>
<evidence type="ECO:0008006" key="13">
    <source>
        <dbReference type="Google" id="ProtNLM"/>
    </source>
</evidence>
<dbReference type="PANTHER" id="PTHR13285">
    <property type="entry name" value="ACYLTRANSFERASE"/>
    <property type="match status" value="1"/>
</dbReference>
<keyword evidence="5 10" id="KW-0812">Transmembrane</keyword>
<dbReference type="GO" id="GO:0042121">
    <property type="term" value="P:alginic acid biosynthetic process"/>
    <property type="evidence" value="ECO:0007669"/>
    <property type="project" value="InterPro"/>
</dbReference>
<evidence type="ECO:0000256" key="3">
    <source>
        <dbReference type="ARBA" id="ARBA00022475"/>
    </source>
</evidence>
<organism evidence="11 12">
    <name type="scientific">Paraconexibacter algicola</name>
    <dbReference type="NCBI Taxonomy" id="2133960"/>
    <lineage>
        <taxon>Bacteria</taxon>
        <taxon>Bacillati</taxon>
        <taxon>Actinomycetota</taxon>
        <taxon>Thermoleophilia</taxon>
        <taxon>Solirubrobacterales</taxon>
        <taxon>Paraconexibacteraceae</taxon>
        <taxon>Paraconexibacter</taxon>
    </lineage>
</organism>